<dbReference type="Proteomes" id="UP000016666">
    <property type="component" value="Unassembled WGS sequence"/>
</dbReference>
<dbReference type="InterPro" id="IPR001680">
    <property type="entry name" value="WD40_rpt"/>
</dbReference>
<dbReference type="InterPro" id="IPR019775">
    <property type="entry name" value="WD40_repeat_CS"/>
</dbReference>
<dbReference type="InterPro" id="IPR015943">
    <property type="entry name" value="WD40/YVTN_repeat-like_dom_sf"/>
</dbReference>
<protein>
    <submittedName>
        <fullName evidence="13">Uncharacterized protein</fullName>
    </submittedName>
</protein>
<evidence type="ECO:0000256" key="10">
    <source>
        <dbReference type="ARBA" id="ARBA00023136"/>
    </source>
</evidence>
<feature type="region of interest" description="Disordered" evidence="12">
    <location>
        <begin position="66"/>
        <end position="114"/>
    </location>
</feature>
<reference evidence="14" key="1">
    <citation type="submission" date="2017-10" db="EMBL/GenBank/DDBJ databases">
        <title>A new Pekin duck reference genome.</title>
        <authorList>
            <person name="Hou Z.-C."/>
            <person name="Zhou Z.-K."/>
            <person name="Zhu F."/>
            <person name="Hou S.-S."/>
        </authorList>
    </citation>
    <scope>NUCLEOTIDE SEQUENCE [LARGE SCALE GENOMIC DNA]</scope>
</reference>
<dbReference type="InterPro" id="IPR045260">
    <property type="entry name" value="Sec12-like"/>
</dbReference>
<sequence>WGSQGTGLGWGHHGNGTHFLQLEQVGGQLSASLLHSHDTETRATMTMALAGDFIAAGQDADCHILRFSLQPPPGRSAAGRDAGGEKGPRKRKGPSAAAQGETQNQTSEVTVESLHSVRTDFSPDALQKAVRFNADCSLLVTGGADGFLRLWEVGAGHGTGAGGTAVPPRRAAGRETFTHGLLCAHSSPA</sequence>
<evidence type="ECO:0000256" key="4">
    <source>
        <dbReference type="ARBA" id="ARBA00022692"/>
    </source>
</evidence>
<keyword evidence="9" id="KW-1133">Transmembrane helix</keyword>
<keyword evidence="8" id="KW-0653">Protein transport</keyword>
<dbReference type="PANTHER" id="PTHR23284">
    <property type="entry name" value="PROLACTIN REGULATORY ELEMENT BINDING PROTEIN"/>
    <property type="match status" value="1"/>
</dbReference>
<dbReference type="Gene3D" id="2.130.10.10">
    <property type="entry name" value="YVTN repeat-like/Quinoprotein amine dehydrogenase"/>
    <property type="match status" value="1"/>
</dbReference>
<evidence type="ECO:0000256" key="7">
    <source>
        <dbReference type="ARBA" id="ARBA00022892"/>
    </source>
</evidence>
<dbReference type="GeneTree" id="ENSGT00390000018031"/>
<evidence type="ECO:0000256" key="9">
    <source>
        <dbReference type="ARBA" id="ARBA00022989"/>
    </source>
</evidence>
<keyword evidence="10" id="KW-0472">Membrane</keyword>
<evidence type="ECO:0000256" key="12">
    <source>
        <dbReference type="SAM" id="MobiDB-lite"/>
    </source>
</evidence>
<evidence type="ECO:0000256" key="5">
    <source>
        <dbReference type="ARBA" id="ARBA00022737"/>
    </source>
</evidence>
<keyword evidence="14" id="KW-1185">Reference proteome</keyword>
<dbReference type="GO" id="GO:0015031">
    <property type="term" value="P:protein transport"/>
    <property type="evidence" value="ECO:0007669"/>
    <property type="project" value="UniProtKB-KW"/>
</dbReference>
<evidence type="ECO:0000313" key="14">
    <source>
        <dbReference type="Proteomes" id="UP000016666"/>
    </source>
</evidence>
<evidence type="ECO:0000256" key="2">
    <source>
        <dbReference type="ARBA" id="ARBA00022448"/>
    </source>
</evidence>
<dbReference type="OMA" id="QDADCHI"/>
<dbReference type="PROSITE" id="PS50082">
    <property type="entry name" value="WD_REPEATS_2"/>
    <property type="match status" value="1"/>
</dbReference>
<comment type="subcellular location">
    <subcellularLocation>
        <location evidence="1">Endoplasmic reticulum membrane</location>
        <topology evidence="1">Single-pass membrane protein</topology>
    </subcellularLocation>
</comment>
<reference evidence="13" key="3">
    <citation type="submission" date="2025-09" db="UniProtKB">
        <authorList>
            <consortium name="Ensembl"/>
        </authorList>
    </citation>
    <scope>IDENTIFICATION</scope>
</reference>
<keyword evidence="6" id="KW-0256">Endoplasmic reticulum</keyword>
<keyword evidence="3 11" id="KW-0853">WD repeat</keyword>
<evidence type="ECO:0000256" key="11">
    <source>
        <dbReference type="PROSITE-ProRule" id="PRU00221"/>
    </source>
</evidence>
<dbReference type="Ensembl" id="ENSAPLT00000029679.1">
    <property type="protein sequence ID" value="ENSAPLP00000025018.1"/>
    <property type="gene ID" value="ENSAPLG00000028248.1"/>
</dbReference>
<keyword evidence="7" id="KW-0931">ER-Golgi transport</keyword>
<evidence type="ECO:0000313" key="13">
    <source>
        <dbReference type="Ensembl" id="ENSAPLP00000025018.1"/>
    </source>
</evidence>
<proteinExistence type="predicted"/>
<dbReference type="STRING" id="8840.ENSAPLP00000025018"/>
<dbReference type="GO" id="GO:0003400">
    <property type="term" value="P:regulation of COPII vesicle coating"/>
    <property type="evidence" value="ECO:0007669"/>
    <property type="project" value="TreeGrafter"/>
</dbReference>
<keyword evidence="5" id="KW-0677">Repeat</keyword>
<evidence type="ECO:0000256" key="1">
    <source>
        <dbReference type="ARBA" id="ARBA00004389"/>
    </source>
</evidence>
<evidence type="ECO:0000256" key="8">
    <source>
        <dbReference type="ARBA" id="ARBA00022927"/>
    </source>
</evidence>
<accession>A0A493TH53</accession>
<reference evidence="13" key="2">
    <citation type="submission" date="2025-08" db="UniProtKB">
        <authorList>
            <consortium name="Ensembl"/>
        </authorList>
    </citation>
    <scope>IDENTIFICATION</scope>
</reference>
<evidence type="ECO:0000256" key="3">
    <source>
        <dbReference type="ARBA" id="ARBA00022574"/>
    </source>
</evidence>
<dbReference type="PANTHER" id="PTHR23284:SF0">
    <property type="entry name" value="PROLACTIN REGULATORY ELEMENT-BINDING PROTEIN"/>
    <property type="match status" value="1"/>
</dbReference>
<dbReference type="GO" id="GO:0005085">
    <property type="term" value="F:guanyl-nucleotide exchange factor activity"/>
    <property type="evidence" value="ECO:0007669"/>
    <property type="project" value="InterPro"/>
</dbReference>
<name>A0A493TH53_ANAPP</name>
<feature type="repeat" description="WD" evidence="11">
    <location>
        <begin position="129"/>
        <end position="153"/>
    </location>
</feature>
<keyword evidence="2" id="KW-0813">Transport</keyword>
<keyword evidence="4" id="KW-0812">Transmembrane</keyword>
<dbReference type="GO" id="GO:0006888">
    <property type="term" value="P:endoplasmic reticulum to Golgi vesicle-mediated transport"/>
    <property type="evidence" value="ECO:0007669"/>
    <property type="project" value="TreeGrafter"/>
</dbReference>
<feature type="compositionally biased region" description="Polar residues" evidence="12">
    <location>
        <begin position="100"/>
        <end position="110"/>
    </location>
</feature>
<evidence type="ECO:0000256" key="6">
    <source>
        <dbReference type="ARBA" id="ARBA00022824"/>
    </source>
</evidence>
<dbReference type="AlphaFoldDB" id="A0A493TH53"/>
<organism evidence="13 14">
    <name type="scientific">Anas platyrhynchos platyrhynchos</name>
    <name type="common">Northern mallard</name>
    <dbReference type="NCBI Taxonomy" id="8840"/>
    <lineage>
        <taxon>Eukaryota</taxon>
        <taxon>Metazoa</taxon>
        <taxon>Chordata</taxon>
        <taxon>Craniata</taxon>
        <taxon>Vertebrata</taxon>
        <taxon>Euteleostomi</taxon>
        <taxon>Archelosauria</taxon>
        <taxon>Archosauria</taxon>
        <taxon>Dinosauria</taxon>
        <taxon>Saurischia</taxon>
        <taxon>Theropoda</taxon>
        <taxon>Coelurosauria</taxon>
        <taxon>Aves</taxon>
        <taxon>Neognathae</taxon>
        <taxon>Galloanserae</taxon>
        <taxon>Anseriformes</taxon>
        <taxon>Anatidae</taxon>
        <taxon>Anatinae</taxon>
        <taxon>Anas</taxon>
    </lineage>
</organism>
<dbReference type="GO" id="GO:0005789">
    <property type="term" value="C:endoplasmic reticulum membrane"/>
    <property type="evidence" value="ECO:0007669"/>
    <property type="project" value="UniProtKB-SubCell"/>
</dbReference>
<dbReference type="PROSITE" id="PS00678">
    <property type="entry name" value="WD_REPEATS_1"/>
    <property type="match status" value="1"/>
</dbReference>